<name>A0A0K1RAQ8_9CORY</name>
<keyword evidence="1" id="KW-0472">Membrane</keyword>
<feature type="transmembrane region" description="Helical" evidence="1">
    <location>
        <begin position="69"/>
        <end position="87"/>
    </location>
</feature>
<dbReference type="PATRIC" id="fig|156976.3.peg.835"/>
<evidence type="ECO:0000313" key="3">
    <source>
        <dbReference type="Proteomes" id="UP000060016"/>
    </source>
</evidence>
<keyword evidence="1" id="KW-0812">Transmembrane</keyword>
<evidence type="ECO:0000313" key="2">
    <source>
        <dbReference type="EMBL" id="AKV58510.1"/>
    </source>
</evidence>
<feature type="transmembrane region" description="Helical" evidence="1">
    <location>
        <begin position="20"/>
        <end position="40"/>
    </location>
</feature>
<sequence length="91" mass="9026">MALALVSVLGAGVYVIVSKGFSASGAVLFAVTALLMLYLCWKPDQKAAPSAGVIAVGAIVYALPPGVVVASSSFGAGLMIIGVVIAASRLF</sequence>
<accession>A0A0K1RAQ8</accession>
<keyword evidence="3" id="KW-1185">Reference proteome</keyword>
<protein>
    <submittedName>
        <fullName evidence="2">Uncharacterized protein</fullName>
    </submittedName>
</protein>
<reference evidence="2 3" key="1">
    <citation type="submission" date="2015-08" db="EMBL/GenBank/DDBJ databases">
        <authorList>
            <person name="Babu N.S."/>
            <person name="Beckwith C.J."/>
            <person name="Beseler K.G."/>
            <person name="Brison A."/>
            <person name="Carone J.V."/>
            <person name="Caskin T.P."/>
            <person name="Diamond M."/>
            <person name="Durham M.E."/>
            <person name="Foxe J.M."/>
            <person name="Go M."/>
            <person name="Henderson B.A."/>
            <person name="Jones I.B."/>
            <person name="McGettigan J.A."/>
            <person name="Micheletti S.J."/>
            <person name="Nasrallah M.E."/>
            <person name="Ortiz D."/>
            <person name="Piller C.R."/>
            <person name="Privatt S.R."/>
            <person name="Schneider S.L."/>
            <person name="Sharp S."/>
            <person name="Smith T.C."/>
            <person name="Stanton J.D."/>
            <person name="Ullery H.E."/>
            <person name="Wilson R.J."/>
            <person name="Serrano M.G."/>
            <person name="Buck G."/>
            <person name="Lee V."/>
            <person name="Wang Y."/>
            <person name="Carvalho R."/>
            <person name="Voegtly L."/>
            <person name="Shi R."/>
            <person name="Duckworth R."/>
            <person name="Johnson A."/>
            <person name="Loviza R."/>
            <person name="Walstead R."/>
            <person name="Shah Z."/>
            <person name="Kiflezghi M."/>
            <person name="Wade K."/>
            <person name="Ball S.L."/>
            <person name="Bradley K.W."/>
            <person name="Asai D.J."/>
            <person name="Bowman C.A."/>
            <person name="Russell D.A."/>
            <person name="Pope W.H."/>
            <person name="Jacobs-Sera D."/>
            <person name="Hendrix R.W."/>
            <person name="Hatfull G.F."/>
        </authorList>
    </citation>
    <scope>NUCLEOTIDE SEQUENCE [LARGE SCALE GENOMIC DNA]</scope>
    <source>
        <strain evidence="2 3">PUDD_83A45</strain>
    </source>
</reference>
<evidence type="ECO:0000256" key="1">
    <source>
        <dbReference type="SAM" id="Phobius"/>
    </source>
</evidence>
<dbReference type="STRING" id="156976.AK829_04210"/>
<dbReference type="EMBL" id="CP012342">
    <property type="protein sequence ID" value="AKV58510.1"/>
    <property type="molecule type" value="Genomic_DNA"/>
</dbReference>
<dbReference type="AlphaFoldDB" id="A0A0K1RAQ8"/>
<keyword evidence="1" id="KW-1133">Transmembrane helix</keyword>
<organism evidence="2 3">
    <name type="scientific">Corynebacterium riegelii</name>
    <dbReference type="NCBI Taxonomy" id="156976"/>
    <lineage>
        <taxon>Bacteria</taxon>
        <taxon>Bacillati</taxon>
        <taxon>Actinomycetota</taxon>
        <taxon>Actinomycetes</taxon>
        <taxon>Mycobacteriales</taxon>
        <taxon>Corynebacteriaceae</taxon>
        <taxon>Corynebacterium</taxon>
    </lineage>
</organism>
<gene>
    <name evidence="2" type="ORF">AK829_04210</name>
</gene>
<dbReference type="Proteomes" id="UP000060016">
    <property type="component" value="Chromosome"/>
</dbReference>
<proteinExistence type="predicted"/>
<dbReference type="KEGG" id="crie:AK829_04210"/>